<gene>
    <name evidence="2" type="ORF">SAMN04489718_2785</name>
</gene>
<evidence type="ECO:0000313" key="3">
    <source>
        <dbReference type="Proteomes" id="UP000199301"/>
    </source>
</evidence>
<feature type="region of interest" description="Disordered" evidence="1">
    <location>
        <begin position="140"/>
        <end position="162"/>
    </location>
</feature>
<dbReference type="Proteomes" id="UP000199301">
    <property type="component" value="Unassembled WGS sequence"/>
</dbReference>
<keyword evidence="3" id="KW-1185">Reference proteome</keyword>
<dbReference type="AlphaFoldDB" id="A0A1H1F1P8"/>
<dbReference type="RefSeq" id="WP_092527612.1">
    <property type="nucleotide sequence ID" value="NZ_FNKO01000002.1"/>
</dbReference>
<evidence type="ECO:0000256" key="1">
    <source>
        <dbReference type="SAM" id="MobiDB-lite"/>
    </source>
</evidence>
<accession>A0A1H1F1P8</accession>
<dbReference type="InterPro" id="IPR025444">
    <property type="entry name" value="Monooxy_af470"/>
</dbReference>
<reference evidence="3" key="1">
    <citation type="submission" date="2016-10" db="EMBL/GenBank/DDBJ databases">
        <authorList>
            <person name="Varghese N."/>
            <person name="Submissions S."/>
        </authorList>
    </citation>
    <scope>NUCLEOTIDE SEQUENCE [LARGE SCALE GENOMIC DNA]</scope>
    <source>
        <strain evidence="3">DSM 45459</strain>
    </source>
</reference>
<dbReference type="Pfam" id="PF13826">
    <property type="entry name" value="Monooxy_af470-like"/>
    <property type="match status" value="1"/>
</dbReference>
<proteinExistence type="predicted"/>
<dbReference type="EMBL" id="FNKO01000002">
    <property type="protein sequence ID" value="SDQ94734.1"/>
    <property type="molecule type" value="Genomic_DNA"/>
</dbReference>
<name>A0A1H1F1P8_9ACTN</name>
<organism evidence="2 3">
    <name type="scientific">Actinopolyspora saharensis</name>
    <dbReference type="NCBI Taxonomy" id="995062"/>
    <lineage>
        <taxon>Bacteria</taxon>
        <taxon>Bacillati</taxon>
        <taxon>Actinomycetota</taxon>
        <taxon>Actinomycetes</taxon>
        <taxon>Actinopolysporales</taxon>
        <taxon>Actinopolysporaceae</taxon>
        <taxon>Actinopolyspora</taxon>
    </lineage>
</organism>
<sequence length="162" mass="18375">MTGKVFNGRYTADLDGQETVVFLIGMRFNHWWRADKWATVVTAMPRMLRHLEARDAGLLNWRMWFGRTILVAQYWRSVQELHTFATSSSAPHATAWREFNRRIGADGTVGIWHETYLVGPGRAEAVYDNMPPFGLAKATHHVPIGPGRQTAKARLAHGTDET</sequence>
<dbReference type="OrthoDB" id="7566033at2"/>
<evidence type="ECO:0008006" key="4">
    <source>
        <dbReference type="Google" id="ProtNLM"/>
    </source>
</evidence>
<dbReference type="STRING" id="995062.SAMN04489718_2785"/>
<evidence type="ECO:0000313" key="2">
    <source>
        <dbReference type="EMBL" id="SDQ94734.1"/>
    </source>
</evidence>
<protein>
    <recommendedName>
        <fullName evidence="4">DUF4188 domain-containing protein</fullName>
    </recommendedName>
</protein>